<keyword evidence="4" id="KW-1185">Reference proteome</keyword>
<dbReference type="HOGENOM" id="CLU_2725983_0_0_1"/>
<dbReference type="EMBL" id="CM001220">
    <property type="protein sequence ID" value="KEH29608.1"/>
    <property type="molecule type" value="Genomic_DNA"/>
</dbReference>
<reference evidence="3" key="3">
    <citation type="submission" date="2015-04" db="UniProtKB">
        <authorList>
            <consortium name="EnsemblPlants"/>
        </authorList>
    </citation>
    <scope>IDENTIFICATION</scope>
    <source>
        <strain evidence="3">cv. Jemalong A17</strain>
    </source>
</reference>
<reference evidence="2 4" key="1">
    <citation type="journal article" date="2011" name="Nature">
        <title>The Medicago genome provides insight into the evolution of rhizobial symbioses.</title>
        <authorList>
            <person name="Young N.D."/>
            <person name="Debelle F."/>
            <person name="Oldroyd G.E."/>
            <person name="Geurts R."/>
            <person name="Cannon S.B."/>
            <person name="Udvardi M.K."/>
            <person name="Benedito V.A."/>
            <person name="Mayer K.F."/>
            <person name="Gouzy J."/>
            <person name="Schoof H."/>
            <person name="Van de Peer Y."/>
            <person name="Proost S."/>
            <person name="Cook D.R."/>
            <person name="Meyers B.C."/>
            <person name="Spannagl M."/>
            <person name="Cheung F."/>
            <person name="De Mita S."/>
            <person name="Krishnakumar V."/>
            <person name="Gundlach H."/>
            <person name="Zhou S."/>
            <person name="Mudge J."/>
            <person name="Bharti A.K."/>
            <person name="Murray J.D."/>
            <person name="Naoumkina M.A."/>
            <person name="Rosen B."/>
            <person name="Silverstein K.A."/>
            <person name="Tang H."/>
            <person name="Rombauts S."/>
            <person name="Zhao P.X."/>
            <person name="Zhou P."/>
            <person name="Barbe V."/>
            <person name="Bardou P."/>
            <person name="Bechner M."/>
            <person name="Bellec A."/>
            <person name="Berger A."/>
            <person name="Berges H."/>
            <person name="Bidwell S."/>
            <person name="Bisseling T."/>
            <person name="Choisne N."/>
            <person name="Couloux A."/>
            <person name="Denny R."/>
            <person name="Deshpande S."/>
            <person name="Dai X."/>
            <person name="Doyle J.J."/>
            <person name="Dudez A.M."/>
            <person name="Farmer A.D."/>
            <person name="Fouteau S."/>
            <person name="Franken C."/>
            <person name="Gibelin C."/>
            <person name="Gish J."/>
            <person name="Goldstein S."/>
            <person name="Gonzalez A.J."/>
            <person name="Green P.J."/>
            <person name="Hallab A."/>
            <person name="Hartog M."/>
            <person name="Hua A."/>
            <person name="Humphray S.J."/>
            <person name="Jeong D.H."/>
            <person name="Jing Y."/>
            <person name="Jocker A."/>
            <person name="Kenton S.M."/>
            <person name="Kim D.J."/>
            <person name="Klee K."/>
            <person name="Lai H."/>
            <person name="Lang C."/>
            <person name="Lin S."/>
            <person name="Macmil S.L."/>
            <person name="Magdelenat G."/>
            <person name="Matthews L."/>
            <person name="McCorrison J."/>
            <person name="Monaghan E.L."/>
            <person name="Mun J.H."/>
            <person name="Najar F.Z."/>
            <person name="Nicholson C."/>
            <person name="Noirot C."/>
            <person name="O'Bleness M."/>
            <person name="Paule C.R."/>
            <person name="Poulain J."/>
            <person name="Prion F."/>
            <person name="Qin B."/>
            <person name="Qu C."/>
            <person name="Retzel E.F."/>
            <person name="Riddle C."/>
            <person name="Sallet E."/>
            <person name="Samain S."/>
            <person name="Samson N."/>
            <person name="Sanders I."/>
            <person name="Saurat O."/>
            <person name="Scarpelli C."/>
            <person name="Schiex T."/>
            <person name="Segurens B."/>
            <person name="Severin A.J."/>
            <person name="Sherrier D.J."/>
            <person name="Shi R."/>
            <person name="Sims S."/>
            <person name="Singer S.R."/>
            <person name="Sinharoy S."/>
            <person name="Sterck L."/>
            <person name="Viollet A."/>
            <person name="Wang B.B."/>
            <person name="Wang K."/>
            <person name="Wang M."/>
            <person name="Wang X."/>
            <person name="Warfsmann J."/>
            <person name="Weissenbach J."/>
            <person name="White D.D."/>
            <person name="White J.D."/>
            <person name="Wiley G.B."/>
            <person name="Wincker P."/>
            <person name="Xing Y."/>
            <person name="Yang L."/>
            <person name="Yao Z."/>
            <person name="Ying F."/>
            <person name="Zhai J."/>
            <person name="Zhou L."/>
            <person name="Zuber A."/>
            <person name="Denarie J."/>
            <person name="Dixon R.A."/>
            <person name="May G.D."/>
            <person name="Schwartz D.C."/>
            <person name="Rogers J."/>
            <person name="Quetier F."/>
            <person name="Town C.D."/>
            <person name="Roe B.A."/>
        </authorList>
    </citation>
    <scope>NUCLEOTIDE SEQUENCE [LARGE SCALE GENOMIC DNA]</scope>
    <source>
        <strain evidence="2">A17</strain>
        <strain evidence="3 4">cv. Jemalong A17</strain>
    </source>
</reference>
<evidence type="ECO:0000256" key="1">
    <source>
        <dbReference type="SAM" id="MobiDB-lite"/>
    </source>
</evidence>
<dbReference type="EnsemblPlants" id="KEH29608">
    <property type="protein sequence ID" value="KEH29608"/>
    <property type="gene ID" value="MTR_4g046020"/>
</dbReference>
<feature type="compositionally biased region" description="Polar residues" evidence="1">
    <location>
        <begin position="1"/>
        <end position="21"/>
    </location>
</feature>
<evidence type="ECO:0000313" key="3">
    <source>
        <dbReference type="EnsemblPlants" id="KEH29608"/>
    </source>
</evidence>
<evidence type="ECO:0000313" key="4">
    <source>
        <dbReference type="Proteomes" id="UP000002051"/>
    </source>
</evidence>
<dbReference type="Proteomes" id="UP000002051">
    <property type="component" value="Chromosome 4"/>
</dbReference>
<name>A0A072UKI8_MEDTR</name>
<feature type="region of interest" description="Disordered" evidence="1">
    <location>
        <begin position="1"/>
        <end position="44"/>
    </location>
</feature>
<proteinExistence type="predicted"/>
<accession>A0A072UKI8</accession>
<sequence length="72" mass="8164">MANTQEDNRQQLNDTNKSSISVVLRSKRNKSKTSNNENNSYLICASRTSSKSIEHCVRKQAEEFNEANSSLK</sequence>
<dbReference type="AlphaFoldDB" id="A0A072UKI8"/>
<protein>
    <submittedName>
        <fullName evidence="2 3">Uncharacterized protein</fullName>
    </submittedName>
</protein>
<organism evidence="2 4">
    <name type="scientific">Medicago truncatula</name>
    <name type="common">Barrel medic</name>
    <name type="synonym">Medicago tribuloides</name>
    <dbReference type="NCBI Taxonomy" id="3880"/>
    <lineage>
        <taxon>Eukaryota</taxon>
        <taxon>Viridiplantae</taxon>
        <taxon>Streptophyta</taxon>
        <taxon>Embryophyta</taxon>
        <taxon>Tracheophyta</taxon>
        <taxon>Spermatophyta</taxon>
        <taxon>Magnoliopsida</taxon>
        <taxon>eudicotyledons</taxon>
        <taxon>Gunneridae</taxon>
        <taxon>Pentapetalae</taxon>
        <taxon>rosids</taxon>
        <taxon>fabids</taxon>
        <taxon>Fabales</taxon>
        <taxon>Fabaceae</taxon>
        <taxon>Papilionoideae</taxon>
        <taxon>50 kb inversion clade</taxon>
        <taxon>NPAAA clade</taxon>
        <taxon>Hologalegina</taxon>
        <taxon>IRL clade</taxon>
        <taxon>Trifolieae</taxon>
        <taxon>Medicago</taxon>
    </lineage>
</organism>
<reference evidence="2 4" key="2">
    <citation type="journal article" date="2014" name="BMC Genomics">
        <title>An improved genome release (version Mt4.0) for the model legume Medicago truncatula.</title>
        <authorList>
            <person name="Tang H."/>
            <person name="Krishnakumar V."/>
            <person name="Bidwell S."/>
            <person name="Rosen B."/>
            <person name="Chan A."/>
            <person name="Zhou S."/>
            <person name="Gentzbittel L."/>
            <person name="Childs K.L."/>
            <person name="Yandell M."/>
            <person name="Gundlach H."/>
            <person name="Mayer K.F."/>
            <person name="Schwartz D.C."/>
            <person name="Town C.D."/>
        </authorList>
    </citation>
    <scope>GENOME REANNOTATION</scope>
    <source>
        <strain evidence="2">A17</strain>
        <strain evidence="3 4">cv. Jemalong A17</strain>
    </source>
</reference>
<evidence type="ECO:0000313" key="2">
    <source>
        <dbReference type="EMBL" id="KEH29608.1"/>
    </source>
</evidence>
<gene>
    <name evidence="2" type="ordered locus">MTR_4g046020</name>
</gene>